<accession>A0A017T3B0</accession>
<evidence type="ECO:0000256" key="1">
    <source>
        <dbReference type="SAM" id="Coils"/>
    </source>
</evidence>
<name>A0A017T3B0_9BACT</name>
<dbReference type="RefSeq" id="WP_044246803.1">
    <property type="nucleotide sequence ID" value="NZ_ASRX01000052.1"/>
</dbReference>
<evidence type="ECO:0000313" key="3">
    <source>
        <dbReference type="Proteomes" id="UP000019678"/>
    </source>
</evidence>
<dbReference type="Proteomes" id="UP000019678">
    <property type="component" value="Unassembled WGS sequence"/>
</dbReference>
<dbReference type="EMBL" id="ASRX01000052">
    <property type="protein sequence ID" value="EYF03021.1"/>
    <property type="molecule type" value="Genomic_DNA"/>
</dbReference>
<organism evidence="2 3">
    <name type="scientific">Chondromyces apiculatus DSM 436</name>
    <dbReference type="NCBI Taxonomy" id="1192034"/>
    <lineage>
        <taxon>Bacteria</taxon>
        <taxon>Pseudomonadati</taxon>
        <taxon>Myxococcota</taxon>
        <taxon>Polyangia</taxon>
        <taxon>Polyangiales</taxon>
        <taxon>Polyangiaceae</taxon>
        <taxon>Chondromyces</taxon>
    </lineage>
</organism>
<gene>
    <name evidence="2" type="ORF">CAP_6284</name>
</gene>
<keyword evidence="3" id="KW-1185">Reference proteome</keyword>
<reference evidence="2 3" key="1">
    <citation type="submission" date="2013-05" db="EMBL/GenBank/DDBJ databases">
        <title>Genome assembly of Chondromyces apiculatus DSM 436.</title>
        <authorList>
            <person name="Sharma G."/>
            <person name="Khatri I."/>
            <person name="Kaur C."/>
            <person name="Mayilraj S."/>
            <person name="Subramanian S."/>
        </authorList>
    </citation>
    <scope>NUCLEOTIDE SEQUENCE [LARGE SCALE GENOMIC DNA]</scope>
    <source>
        <strain evidence="2 3">DSM 436</strain>
    </source>
</reference>
<dbReference type="OrthoDB" id="5528752at2"/>
<keyword evidence="1" id="KW-0175">Coiled coil</keyword>
<feature type="coiled-coil region" evidence="1">
    <location>
        <begin position="143"/>
        <end position="170"/>
    </location>
</feature>
<protein>
    <submittedName>
        <fullName evidence="2">Uncharacterized protein</fullName>
    </submittedName>
</protein>
<comment type="caution">
    <text evidence="2">The sequence shown here is derived from an EMBL/GenBank/DDBJ whole genome shotgun (WGS) entry which is preliminary data.</text>
</comment>
<evidence type="ECO:0000313" key="2">
    <source>
        <dbReference type="EMBL" id="EYF03021.1"/>
    </source>
</evidence>
<proteinExistence type="predicted"/>
<sequence>MSKDSFVTYSGPLNVDLSHLDGVLLSAAAGATKGMHREQEGFAEVEAELARAMPVLGDTIGVGGSVHARIVTTTDKLAQVRAAKLVVDKLAQALTETEILLENEREADIGLIVSAARFVARRKDRSVIALFQRTIRYHGQISLRGAKTRRRNAERAAEAAEAEAEAEKIAALVAHGIVDTFTEDGPGSEPFEGT</sequence>
<dbReference type="STRING" id="1192034.CAP_6284"/>
<dbReference type="AlphaFoldDB" id="A0A017T3B0"/>